<dbReference type="GO" id="GO:0030544">
    <property type="term" value="F:Hsp70 protein binding"/>
    <property type="evidence" value="ECO:0007669"/>
    <property type="project" value="InterPro"/>
</dbReference>
<dbReference type="PANTHER" id="PTHR45168:SF3">
    <property type="entry name" value="DNAJ HEAT SHOCK PROTEIN FAMILY (HSP40) MEMBER B2"/>
    <property type="match status" value="1"/>
</dbReference>
<dbReference type="InterPro" id="IPR043183">
    <property type="entry name" value="DNJB2/6-like"/>
</dbReference>
<reference evidence="3" key="3">
    <citation type="submission" date="2015-06" db="UniProtKB">
        <authorList>
            <consortium name="EnsemblProtists"/>
        </authorList>
    </citation>
    <scope>IDENTIFICATION</scope>
</reference>
<dbReference type="PANTHER" id="PTHR45168">
    <property type="entry name" value="DNAJ HOMOLOG SUBFAMILY B MEMBER 2"/>
    <property type="match status" value="1"/>
</dbReference>
<dbReference type="AlphaFoldDB" id="L1IES1"/>
<dbReference type="PRINTS" id="PR00625">
    <property type="entry name" value="JDOMAIN"/>
</dbReference>
<dbReference type="Pfam" id="PF00226">
    <property type="entry name" value="DnaJ"/>
    <property type="match status" value="1"/>
</dbReference>
<reference evidence="4" key="2">
    <citation type="submission" date="2012-11" db="EMBL/GenBank/DDBJ databases">
        <authorList>
            <person name="Kuo A."/>
            <person name="Curtis B.A."/>
            <person name="Tanifuji G."/>
            <person name="Burki F."/>
            <person name="Gruber A."/>
            <person name="Irimia M."/>
            <person name="Maruyama S."/>
            <person name="Arias M.C."/>
            <person name="Ball S.G."/>
            <person name="Gile G.H."/>
            <person name="Hirakawa Y."/>
            <person name="Hopkins J.F."/>
            <person name="Rensing S.A."/>
            <person name="Schmutz J."/>
            <person name="Symeonidi A."/>
            <person name="Elias M."/>
            <person name="Eveleigh R.J."/>
            <person name="Herman E.K."/>
            <person name="Klute M.J."/>
            <person name="Nakayama T."/>
            <person name="Obornik M."/>
            <person name="Reyes-Prieto A."/>
            <person name="Armbrust E.V."/>
            <person name="Aves S.J."/>
            <person name="Beiko R.G."/>
            <person name="Coutinho P."/>
            <person name="Dacks J.B."/>
            <person name="Durnford D.G."/>
            <person name="Fast N.M."/>
            <person name="Green B.R."/>
            <person name="Grisdale C."/>
            <person name="Hempe F."/>
            <person name="Henrissat B."/>
            <person name="Hoppner M.P."/>
            <person name="Ishida K.-I."/>
            <person name="Kim E."/>
            <person name="Koreny L."/>
            <person name="Kroth P.G."/>
            <person name="Liu Y."/>
            <person name="Malik S.-B."/>
            <person name="Maier U.G."/>
            <person name="McRose D."/>
            <person name="Mock T."/>
            <person name="Neilson J.A."/>
            <person name="Onodera N.T."/>
            <person name="Poole A.M."/>
            <person name="Pritham E.J."/>
            <person name="Richards T.A."/>
            <person name="Rocap G."/>
            <person name="Roy S.W."/>
            <person name="Sarai C."/>
            <person name="Schaack S."/>
            <person name="Shirato S."/>
            <person name="Slamovits C.H."/>
            <person name="Spencer D.F."/>
            <person name="Suzuki S."/>
            <person name="Worden A.Z."/>
            <person name="Zauner S."/>
            <person name="Barry K."/>
            <person name="Bell C."/>
            <person name="Bharti A.K."/>
            <person name="Crow J.A."/>
            <person name="Grimwood J."/>
            <person name="Kramer R."/>
            <person name="Lindquist E."/>
            <person name="Lucas S."/>
            <person name="Salamov A."/>
            <person name="McFadden G.I."/>
            <person name="Lane C.E."/>
            <person name="Keeling P.J."/>
            <person name="Gray M.W."/>
            <person name="Grigoriev I.V."/>
            <person name="Archibald J.M."/>
        </authorList>
    </citation>
    <scope>NUCLEOTIDE SEQUENCE</scope>
    <source>
        <strain evidence="4">CCMP2712</strain>
    </source>
</reference>
<protein>
    <recommendedName>
        <fullName evidence="1">J domain-containing protein</fullName>
    </recommendedName>
</protein>
<dbReference type="OrthoDB" id="552049at2759"/>
<dbReference type="OMA" id="GACDMEY"/>
<accession>L1IES1</accession>
<evidence type="ECO:0000313" key="4">
    <source>
        <dbReference type="Proteomes" id="UP000011087"/>
    </source>
</evidence>
<dbReference type="PaxDb" id="55529-EKX34761"/>
<evidence type="ECO:0000259" key="1">
    <source>
        <dbReference type="PROSITE" id="PS50076"/>
    </source>
</evidence>
<dbReference type="KEGG" id="gtt:GUITHDRAFT_119071"/>
<gene>
    <name evidence="2" type="ORF">GUITHDRAFT_119071</name>
</gene>
<dbReference type="InterPro" id="IPR036869">
    <property type="entry name" value="J_dom_sf"/>
</dbReference>
<dbReference type="InterPro" id="IPR001623">
    <property type="entry name" value="DnaJ_domain"/>
</dbReference>
<name>L1IES1_GUITC</name>
<dbReference type="EMBL" id="JH993103">
    <property type="protein sequence ID" value="EKX34761.1"/>
    <property type="molecule type" value="Genomic_DNA"/>
</dbReference>
<keyword evidence="4" id="KW-1185">Reference proteome</keyword>
<dbReference type="SMART" id="SM00271">
    <property type="entry name" value="DnaJ"/>
    <property type="match status" value="1"/>
</dbReference>
<dbReference type="InterPro" id="IPR018253">
    <property type="entry name" value="DnaJ_domain_CS"/>
</dbReference>
<evidence type="ECO:0000313" key="3">
    <source>
        <dbReference type="EnsemblProtists" id="EKX34761"/>
    </source>
</evidence>
<dbReference type="PROSITE" id="PS00636">
    <property type="entry name" value="DNAJ_1"/>
    <property type="match status" value="1"/>
</dbReference>
<sequence length="164" mass="18200">MEESFEVAVMDYRHRSQTSSRPWQQPAASMRGGGGVREVVLRLRGGGVDNRRYYDILGLEQGEDDENTIKKAYKKMALKWHPDRNPNNKAMADKKFKEVSEAYEVLSNKQSKEIYDKYGEQVLKQQMNGEGAEAAGAAGGMPGGVHFSFRSVVVVVEEQAGLGG</sequence>
<evidence type="ECO:0000313" key="2">
    <source>
        <dbReference type="EMBL" id="EKX34761.1"/>
    </source>
</evidence>
<dbReference type="GO" id="GO:0051082">
    <property type="term" value="F:unfolded protein binding"/>
    <property type="evidence" value="ECO:0007669"/>
    <property type="project" value="InterPro"/>
</dbReference>
<proteinExistence type="predicted"/>
<organism evidence="2">
    <name type="scientific">Guillardia theta (strain CCMP2712)</name>
    <name type="common">Cryptophyte</name>
    <dbReference type="NCBI Taxonomy" id="905079"/>
    <lineage>
        <taxon>Eukaryota</taxon>
        <taxon>Cryptophyceae</taxon>
        <taxon>Pyrenomonadales</taxon>
        <taxon>Geminigeraceae</taxon>
        <taxon>Guillardia</taxon>
    </lineage>
</organism>
<dbReference type="eggNOG" id="KOG0714">
    <property type="taxonomic scope" value="Eukaryota"/>
</dbReference>
<dbReference type="GeneID" id="17291483"/>
<dbReference type="EnsemblProtists" id="EKX34761">
    <property type="protein sequence ID" value="EKX34761"/>
    <property type="gene ID" value="GUITHDRAFT_119071"/>
</dbReference>
<dbReference type="Gene3D" id="1.10.287.110">
    <property type="entry name" value="DnaJ domain"/>
    <property type="match status" value="1"/>
</dbReference>
<reference evidence="2 4" key="1">
    <citation type="journal article" date="2012" name="Nature">
        <title>Algal genomes reveal evolutionary mosaicism and the fate of nucleomorphs.</title>
        <authorList>
            <consortium name="DOE Joint Genome Institute"/>
            <person name="Curtis B.A."/>
            <person name="Tanifuji G."/>
            <person name="Burki F."/>
            <person name="Gruber A."/>
            <person name="Irimia M."/>
            <person name="Maruyama S."/>
            <person name="Arias M.C."/>
            <person name="Ball S.G."/>
            <person name="Gile G.H."/>
            <person name="Hirakawa Y."/>
            <person name="Hopkins J.F."/>
            <person name="Kuo A."/>
            <person name="Rensing S.A."/>
            <person name="Schmutz J."/>
            <person name="Symeonidi A."/>
            <person name="Elias M."/>
            <person name="Eveleigh R.J."/>
            <person name="Herman E.K."/>
            <person name="Klute M.J."/>
            <person name="Nakayama T."/>
            <person name="Obornik M."/>
            <person name="Reyes-Prieto A."/>
            <person name="Armbrust E.V."/>
            <person name="Aves S.J."/>
            <person name="Beiko R.G."/>
            <person name="Coutinho P."/>
            <person name="Dacks J.B."/>
            <person name="Durnford D.G."/>
            <person name="Fast N.M."/>
            <person name="Green B.R."/>
            <person name="Grisdale C.J."/>
            <person name="Hempel F."/>
            <person name="Henrissat B."/>
            <person name="Hoppner M.P."/>
            <person name="Ishida K."/>
            <person name="Kim E."/>
            <person name="Koreny L."/>
            <person name="Kroth P.G."/>
            <person name="Liu Y."/>
            <person name="Malik S.B."/>
            <person name="Maier U.G."/>
            <person name="McRose D."/>
            <person name="Mock T."/>
            <person name="Neilson J.A."/>
            <person name="Onodera N.T."/>
            <person name="Poole A.M."/>
            <person name="Pritham E.J."/>
            <person name="Richards T.A."/>
            <person name="Rocap G."/>
            <person name="Roy S.W."/>
            <person name="Sarai C."/>
            <person name="Schaack S."/>
            <person name="Shirato S."/>
            <person name="Slamovits C.H."/>
            <person name="Spencer D.F."/>
            <person name="Suzuki S."/>
            <person name="Worden A.Z."/>
            <person name="Zauner S."/>
            <person name="Barry K."/>
            <person name="Bell C."/>
            <person name="Bharti A.K."/>
            <person name="Crow J.A."/>
            <person name="Grimwood J."/>
            <person name="Kramer R."/>
            <person name="Lindquist E."/>
            <person name="Lucas S."/>
            <person name="Salamov A."/>
            <person name="McFadden G.I."/>
            <person name="Lane C.E."/>
            <person name="Keeling P.J."/>
            <person name="Gray M.W."/>
            <person name="Grigoriev I.V."/>
            <person name="Archibald J.M."/>
        </authorList>
    </citation>
    <scope>NUCLEOTIDE SEQUENCE</scope>
    <source>
        <strain evidence="2 4">CCMP2712</strain>
    </source>
</reference>
<dbReference type="CDD" id="cd06257">
    <property type="entry name" value="DnaJ"/>
    <property type="match status" value="1"/>
</dbReference>
<dbReference type="Proteomes" id="UP000011087">
    <property type="component" value="Unassembled WGS sequence"/>
</dbReference>
<dbReference type="RefSeq" id="XP_005821741.1">
    <property type="nucleotide sequence ID" value="XM_005821684.1"/>
</dbReference>
<dbReference type="PROSITE" id="PS50076">
    <property type="entry name" value="DNAJ_2"/>
    <property type="match status" value="1"/>
</dbReference>
<dbReference type="STRING" id="905079.L1IES1"/>
<feature type="domain" description="J" evidence="1">
    <location>
        <begin position="52"/>
        <end position="119"/>
    </location>
</feature>
<dbReference type="SUPFAM" id="SSF46565">
    <property type="entry name" value="Chaperone J-domain"/>
    <property type="match status" value="1"/>
</dbReference>
<dbReference type="HOGENOM" id="CLU_1622127_0_0_1"/>